<evidence type="ECO:0000256" key="1">
    <source>
        <dbReference type="SAM" id="MobiDB-lite"/>
    </source>
</evidence>
<organism evidence="3 5">
    <name type="scientific">Cucumis melo var. makuwa</name>
    <name type="common">Oriental melon</name>
    <dbReference type="NCBI Taxonomy" id="1194695"/>
    <lineage>
        <taxon>Eukaryota</taxon>
        <taxon>Viridiplantae</taxon>
        <taxon>Streptophyta</taxon>
        <taxon>Embryophyta</taxon>
        <taxon>Tracheophyta</taxon>
        <taxon>Spermatophyta</taxon>
        <taxon>Magnoliopsida</taxon>
        <taxon>eudicotyledons</taxon>
        <taxon>Gunneridae</taxon>
        <taxon>Pentapetalae</taxon>
        <taxon>rosids</taxon>
        <taxon>fabids</taxon>
        <taxon>Cucurbitales</taxon>
        <taxon>Cucurbitaceae</taxon>
        <taxon>Benincaseae</taxon>
        <taxon>Cucumis</taxon>
    </lineage>
</organism>
<protein>
    <submittedName>
        <fullName evidence="3">Uncharacterized protein</fullName>
    </submittedName>
</protein>
<evidence type="ECO:0000313" key="5">
    <source>
        <dbReference type="Proteomes" id="UP000321947"/>
    </source>
</evidence>
<comment type="caution">
    <text evidence="3">The sequence shown here is derived from an EMBL/GenBank/DDBJ whole genome shotgun (WGS) entry which is preliminary data.</text>
</comment>
<gene>
    <name evidence="3" type="ORF">E5676_scaffold233G00070</name>
    <name evidence="2" type="ORF">E6C27_scaffold38G00070</name>
</gene>
<reference evidence="4 5" key="1">
    <citation type="submission" date="2019-08" db="EMBL/GenBank/DDBJ databases">
        <title>Draft genome sequences of two oriental melons (Cucumis melo L. var makuwa).</title>
        <authorList>
            <person name="Kwon S.-Y."/>
        </authorList>
    </citation>
    <scope>NUCLEOTIDE SEQUENCE [LARGE SCALE GENOMIC DNA]</scope>
    <source>
        <strain evidence="5">cv. Chang Bougi</strain>
        <strain evidence="4">cv. SW 3</strain>
        <tissue evidence="3">Leaf</tissue>
    </source>
</reference>
<evidence type="ECO:0000313" key="4">
    <source>
        <dbReference type="Proteomes" id="UP000321393"/>
    </source>
</evidence>
<feature type="region of interest" description="Disordered" evidence="1">
    <location>
        <begin position="40"/>
        <end position="68"/>
    </location>
</feature>
<dbReference type="Proteomes" id="UP000321393">
    <property type="component" value="Unassembled WGS sequence"/>
</dbReference>
<proteinExistence type="predicted"/>
<accession>A0A5D3BAD0</accession>
<dbReference type="AlphaFoldDB" id="A0A5D3BAD0"/>
<dbReference type="EMBL" id="SSTE01000699">
    <property type="protein sequence ID" value="KAA0066983.1"/>
    <property type="molecule type" value="Genomic_DNA"/>
</dbReference>
<sequence>MPLALLVARRLSHSCCASSFATSSRRATAVNEHQSCHPSRVSMRVASSSTVRPTHARHSPDLREQPVEPLPATAASCLSCPVA</sequence>
<dbReference type="EMBL" id="SSTD01019243">
    <property type="protein sequence ID" value="TYJ96792.1"/>
    <property type="molecule type" value="Genomic_DNA"/>
</dbReference>
<dbReference type="Proteomes" id="UP000321947">
    <property type="component" value="Unassembled WGS sequence"/>
</dbReference>
<name>A0A5D3BAD0_CUCMM</name>
<evidence type="ECO:0000313" key="3">
    <source>
        <dbReference type="EMBL" id="TYJ96792.1"/>
    </source>
</evidence>
<evidence type="ECO:0000313" key="2">
    <source>
        <dbReference type="EMBL" id="KAA0066983.1"/>
    </source>
</evidence>